<organism evidence="2">
    <name type="scientific">Cacopsylla melanoneura</name>
    <dbReference type="NCBI Taxonomy" id="428564"/>
    <lineage>
        <taxon>Eukaryota</taxon>
        <taxon>Metazoa</taxon>
        <taxon>Ecdysozoa</taxon>
        <taxon>Arthropoda</taxon>
        <taxon>Hexapoda</taxon>
        <taxon>Insecta</taxon>
        <taxon>Pterygota</taxon>
        <taxon>Neoptera</taxon>
        <taxon>Paraneoptera</taxon>
        <taxon>Hemiptera</taxon>
        <taxon>Sternorrhyncha</taxon>
        <taxon>Psylloidea</taxon>
        <taxon>Psyllidae</taxon>
        <taxon>Psyllinae</taxon>
        <taxon>Cacopsylla</taxon>
    </lineage>
</organism>
<feature type="region of interest" description="Disordered" evidence="1">
    <location>
        <begin position="223"/>
        <end position="252"/>
    </location>
</feature>
<accession>A0A8D8T941</accession>
<feature type="compositionally biased region" description="Basic and acidic residues" evidence="1">
    <location>
        <begin position="225"/>
        <end position="242"/>
    </location>
</feature>
<proteinExistence type="predicted"/>
<reference evidence="2" key="1">
    <citation type="submission" date="2021-05" db="EMBL/GenBank/DDBJ databases">
        <authorList>
            <person name="Alioto T."/>
            <person name="Alioto T."/>
            <person name="Gomez Garrido J."/>
        </authorList>
    </citation>
    <scope>NUCLEOTIDE SEQUENCE</scope>
</reference>
<evidence type="ECO:0000256" key="1">
    <source>
        <dbReference type="SAM" id="MobiDB-lite"/>
    </source>
</evidence>
<dbReference type="EMBL" id="HBUF01266514">
    <property type="protein sequence ID" value="CAG6684276.1"/>
    <property type="molecule type" value="Transcribed_RNA"/>
</dbReference>
<name>A0A8D8T941_9HEMI</name>
<dbReference type="AlphaFoldDB" id="A0A8D8T941"/>
<protein>
    <submittedName>
        <fullName evidence="2">Uncharacterized protein</fullName>
    </submittedName>
</protein>
<evidence type="ECO:0000313" key="2">
    <source>
        <dbReference type="EMBL" id="CAG6684276.1"/>
    </source>
</evidence>
<sequence length="252" mass="28264">MTANDLYSLLNEVMNDDPENISPSYTILMTRPPDRTNATSIETTAISPIEVVSVLDLSTTKNDRKISIKSMFKPQIPLNLCKSPLDLSIYRPRLYDVSPTREMSTQTEMITYNEPNAPATNQPLESNPLLCHETPSPVTMYSLHPDLELNISPAILPEDKPTSPRTDNLTAERPFIRSPPQYLEGSQISCSPEIVPALTSTSDNVTLTIERVATCTSIVPTFRPTQDRSIQHKKHVKDDRTPGRPAKRRRTH</sequence>